<evidence type="ECO:0000256" key="11">
    <source>
        <dbReference type="ARBA" id="ARBA00023136"/>
    </source>
</evidence>
<accession>A0A2N6JU21</accession>
<sequence length="191" mass="20629">MLMKSLETIERNATLQAKLVQDLLDISRITAGKITLNLEPVELQKVIEAAIATVRQSLEIKEISLQCTLELLPVTVSGDPHRIQQIILNLLTNAVKFTPNGGRIEVSLAVEENQAQLVISDTGCGIDAQFLPYIFDTFRQAPDAKKGLGLGLAIARNLVELHGGTIAATSHGIGQGTTFIVKLPLIISKLD</sequence>
<keyword evidence="14" id="KW-1185">Reference proteome</keyword>
<keyword evidence="6" id="KW-0808">Transferase</keyword>
<dbReference type="PROSITE" id="PS50109">
    <property type="entry name" value="HIS_KIN"/>
    <property type="match status" value="1"/>
</dbReference>
<evidence type="ECO:0000256" key="1">
    <source>
        <dbReference type="ARBA" id="ARBA00000085"/>
    </source>
</evidence>
<dbReference type="InterPro" id="IPR003594">
    <property type="entry name" value="HATPase_dom"/>
</dbReference>
<evidence type="ECO:0000256" key="9">
    <source>
        <dbReference type="ARBA" id="ARBA00022840"/>
    </source>
</evidence>
<dbReference type="Proteomes" id="UP000235036">
    <property type="component" value="Unassembled WGS sequence"/>
</dbReference>
<reference evidence="13 14" key="1">
    <citation type="submission" date="2017-08" db="EMBL/GenBank/DDBJ databases">
        <title>Genomes of Fischerella (Mastigocladus) sp. strains.</title>
        <authorList>
            <person name="Miller S.R."/>
        </authorList>
    </citation>
    <scope>NUCLEOTIDE SEQUENCE [LARGE SCALE GENOMIC DNA]</scope>
    <source>
        <strain evidence="13 14">CCMEE 5323</strain>
    </source>
</reference>
<comment type="caution">
    <text evidence="13">The sequence shown here is derived from an EMBL/GenBank/DDBJ whole genome shotgun (WGS) entry which is preliminary data.</text>
</comment>
<dbReference type="InterPro" id="IPR036890">
    <property type="entry name" value="HATPase_C_sf"/>
</dbReference>
<evidence type="ECO:0000256" key="3">
    <source>
        <dbReference type="ARBA" id="ARBA00012438"/>
    </source>
</evidence>
<protein>
    <recommendedName>
        <fullName evidence="3">histidine kinase</fullName>
        <ecNumber evidence="3">2.7.13.3</ecNumber>
    </recommendedName>
</protein>
<keyword evidence="11" id="KW-0472">Membrane</keyword>
<name>A0A2N6JU21_FISMU</name>
<gene>
    <name evidence="13" type="ORF">CEN44_29455</name>
</gene>
<dbReference type="PANTHER" id="PTHR43547">
    <property type="entry name" value="TWO-COMPONENT HISTIDINE KINASE"/>
    <property type="match status" value="1"/>
</dbReference>
<organism evidence="13 14">
    <name type="scientific">Fischerella muscicola CCMEE 5323</name>
    <dbReference type="NCBI Taxonomy" id="2019572"/>
    <lineage>
        <taxon>Bacteria</taxon>
        <taxon>Bacillati</taxon>
        <taxon>Cyanobacteriota</taxon>
        <taxon>Cyanophyceae</taxon>
        <taxon>Nostocales</taxon>
        <taxon>Hapalosiphonaceae</taxon>
        <taxon>Fischerella</taxon>
    </lineage>
</organism>
<evidence type="ECO:0000259" key="12">
    <source>
        <dbReference type="PROSITE" id="PS50109"/>
    </source>
</evidence>
<proteinExistence type="predicted"/>
<evidence type="ECO:0000256" key="7">
    <source>
        <dbReference type="ARBA" id="ARBA00022741"/>
    </source>
</evidence>
<comment type="subcellular location">
    <subcellularLocation>
        <location evidence="2">Cell membrane</location>
    </subcellularLocation>
</comment>
<comment type="catalytic activity">
    <reaction evidence="1">
        <text>ATP + protein L-histidine = ADP + protein N-phospho-L-histidine.</text>
        <dbReference type="EC" id="2.7.13.3"/>
    </reaction>
</comment>
<dbReference type="SUPFAM" id="SSF55874">
    <property type="entry name" value="ATPase domain of HSP90 chaperone/DNA topoisomerase II/histidine kinase"/>
    <property type="match status" value="1"/>
</dbReference>
<dbReference type="CDD" id="cd00075">
    <property type="entry name" value="HATPase"/>
    <property type="match status" value="1"/>
</dbReference>
<dbReference type="GO" id="GO:0005886">
    <property type="term" value="C:plasma membrane"/>
    <property type="evidence" value="ECO:0007669"/>
    <property type="project" value="UniProtKB-SubCell"/>
</dbReference>
<evidence type="ECO:0000313" key="13">
    <source>
        <dbReference type="EMBL" id="PLZ80506.1"/>
    </source>
</evidence>
<dbReference type="EMBL" id="NRQW01000750">
    <property type="protein sequence ID" value="PLZ80506.1"/>
    <property type="molecule type" value="Genomic_DNA"/>
</dbReference>
<evidence type="ECO:0000313" key="14">
    <source>
        <dbReference type="Proteomes" id="UP000235036"/>
    </source>
</evidence>
<keyword evidence="9" id="KW-0067">ATP-binding</keyword>
<keyword evidence="8 13" id="KW-0418">Kinase</keyword>
<evidence type="ECO:0000256" key="6">
    <source>
        <dbReference type="ARBA" id="ARBA00022679"/>
    </source>
</evidence>
<keyword evidence="4" id="KW-1003">Cell membrane</keyword>
<dbReference type="GO" id="GO:0000155">
    <property type="term" value="F:phosphorelay sensor kinase activity"/>
    <property type="evidence" value="ECO:0007669"/>
    <property type="project" value="TreeGrafter"/>
</dbReference>
<dbReference type="InterPro" id="IPR005467">
    <property type="entry name" value="His_kinase_dom"/>
</dbReference>
<dbReference type="PANTHER" id="PTHR43547:SF2">
    <property type="entry name" value="HYBRID SIGNAL TRANSDUCTION HISTIDINE KINASE C"/>
    <property type="match status" value="1"/>
</dbReference>
<feature type="domain" description="Histidine kinase" evidence="12">
    <location>
        <begin position="1"/>
        <end position="187"/>
    </location>
</feature>
<dbReference type="AlphaFoldDB" id="A0A2N6JU21"/>
<dbReference type="EC" id="2.7.13.3" evidence="3"/>
<keyword evidence="7" id="KW-0547">Nucleotide-binding</keyword>
<dbReference type="InterPro" id="IPR004358">
    <property type="entry name" value="Sig_transdc_His_kin-like_C"/>
</dbReference>
<evidence type="ECO:0000256" key="4">
    <source>
        <dbReference type="ARBA" id="ARBA00022475"/>
    </source>
</evidence>
<dbReference type="Pfam" id="PF02518">
    <property type="entry name" value="HATPase_c"/>
    <property type="match status" value="1"/>
</dbReference>
<dbReference type="Gene3D" id="3.30.565.10">
    <property type="entry name" value="Histidine kinase-like ATPase, C-terminal domain"/>
    <property type="match status" value="1"/>
</dbReference>
<dbReference type="FunFam" id="3.30.565.10:FF:000023">
    <property type="entry name" value="PAS domain-containing sensor histidine kinase"/>
    <property type="match status" value="1"/>
</dbReference>
<evidence type="ECO:0000256" key="5">
    <source>
        <dbReference type="ARBA" id="ARBA00022553"/>
    </source>
</evidence>
<dbReference type="SMART" id="SM00387">
    <property type="entry name" value="HATPase_c"/>
    <property type="match status" value="1"/>
</dbReference>
<evidence type="ECO:0000256" key="2">
    <source>
        <dbReference type="ARBA" id="ARBA00004236"/>
    </source>
</evidence>
<keyword evidence="5" id="KW-0597">Phosphoprotein</keyword>
<evidence type="ECO:0000256" key="10">
    <source>
        <dbReference type="ARBA" id="ARBA00023012"/>
    </source>
</evidence>
<dbReference type="PRINTS" id="PR00344">
    <property type="entry name" value="BCTRLSENSOR"/>
</dbReference>
<evidence type="ECO:0000256" key="8">
    <source>
        <dbReference type="ARBA" id="ARBA00022777"/>
    </source>
</evidence>
<dbReference type="GO" id="GO:0005524">
    <property type="term" value="F:ATP binding"/>
    <property type="evidence" value="ECO:0007669"/>
    <property type="project" value="UniProtKB-KW"/>
</dbReference>
<keyword evidence="10" id="KW-0902">Two-component regulatory system</keyword>